<dbReference type="AlphaFoldDB" id="A0AAC9YPG0"/>
<evidence type="ECO:0000256" key="2">
    <source>
        <dbReference type="ARBA" id="ARBA00022679"/>
    </source>
</evidence>
<accession>A0AAC9YPG0</accession>
<proteinExistence type="predicted"/>
<dbReference type="SUPFAM" id="SSF53335">
    <property type="entry name" value="S-adenosyl-L-methionine-dependent methyltransferases"/>
    <property type="match status" value="1"/>
</dbReference>
<dbReference type="Gene3D" id="3.40.50.150">
    <property type="entry name" value="Vaccinia Virus protein VP39"/>
    <property type="match status" value="1"/>
</dbReference>
<dbReference type="GO" id="GO:0008168">
    <property type="term" value="F:methyltransferase activity"/>
    <property type="evidence" value="ECO:0007669"/>
    <property type="project" value="UniProtKB-KW"/>
</dbReference>
<gene>
    <name evidence="3" type="ORF">A1s21148_00295</name>
</gene>
<keyword evidence="1" id="KW-0489">Methyltransferase</keyword>
<dbReference type="Proteomes" id="UP000217144">
    <property type="component" value="Chromosome"/>
</dbReference>
<name>A0AAC9YPG0_9ACTN</name>
<dbReference type="RefSeq" id="WP_095670513.1">
    <property type="nucleotide sequence ID" value="NZ_CP016769.1"/>
</dbReference>
<sequence length="243" mass="27705">MFNREEFENDKVIDIQNAYLDSDLRRKGLDFVIQSDKHKYGYFWTWMGLPIIQMPEDIVLTQEIMWDTKPDVIIEAGIAWGGSLAMYAGFQELQGFGHTFGIDVTIPDHNREAILGIPVADRITLIEGSSTDPLVFSRIANEIPADANVMLVLDSNHTHEHVHAELKLWSPLLKKGNYIIVSDTIVEKIPLQTHRPRPWGPGNNPMTGMHDFLKNNSNFTFENMYSKRAINSFNPNGYLLCTE</sequence>
<keyword evidence="2" id="KW-0808">Transferase</keyword>
<dbReference type="KEGG" id="plan:A1s21148_00295"/>
<dbReference type="Pfam" id="PF04989">
    <property type="entry name" value="RMNT_CmcI"/>
    <property type="match status" value="1"/>
</dbReference>
<dbReference type="GO" id="GO:0032259">
    <property type="term" value="P:methylation"/>
    <property type="evidence" value="ECO:0007669"/>
    <property type="project" value="UniProtKB-KW"/>
</dbReference>
<dbReference type="EMBL" id="CP016769">
    <property type="protein sequence ID" value="ASY10027.1"/>
    <property type="molecule type" value="Genomic_DNA"/>
</dbReference>
<protein>
    <submittedName>
        <fullName evidence="3">Cephalosporin hydroxylase</fullName>
    </submittedName>
</protein>
<organism evidence="3 4">
    <name type="scientific">Candidatus Planktophila lacus</name>
    <dbReference type="NCBI Taxonomy" id="1884913"/>
    <lineage>
        <taxon>Bacteria</taxon>
        <taxon>Bacillati</taxon>
        <taxon>Actinomycetota</taxon>
        <taxon>Actinomycetes</taxon>
        <taxon>Candidatus Nanopelagicales</taxon>
        <taxon>Candidatus Nanopelagicaceae</taxon>
        <taxon>Candidatus Planktophila</taxon>
    </lineage>
</organism>
<evidence type="ECO:0000256" key="1">
    <source>
        <dbReference type="ARBA" id="ARBA00022603"/>
    </source>
</evidence>
<dbReference type="GO" id="GO:0071770">
    <property type="term" value="P:DIM/DIP cell wall layer assembly"/>
    <property type="evidence" value="ECO:0007669"/>
    <property type="project" value="TreeGrafter"/>
</dbReference>
<dbReference type="PANTHER" id="PTHR40048">
    <property type="entry name" value="RHAMNOSYL O-METHYLTRANSFERASE"/>
    <property type="match status" value="1"/>
</dbReference>
<keyword evidence="4" id="KW-1185">Reference proteome</keyword>
<dbReference type="InterPro" id="IPR029063">
    <property type="entry name" value="SAM-dependent_MTases_sf"/>
</dbReference>
<evidence type="ECO:0000313" key="4">
    <source>
        <dbReference type="Proteomes" id="UP000217144"/>
    </source>
</evidence>
<dbReference type="PANTHER" id="PTHR40048:SF1">
    <property type="entry name" value="RHAMNOSYL O-METHYLTRANSFERASE"/>
    <property type="match status" value="1"/>
</dbReference>
<dbReference type="InterPro" id="IPR007072">
    <property type="entry name" value="RNMT_CmcI"/>
</dbReference>
<dbReference type="GO" id="GO:0008610">
    <property type="term" value="P:lipid biosynthetic process"/>
    <property type="evidence" value="ECO:0007669"/>
    <property type="project" value="InterPro"/>
</dbReference>
<dbReference type="GO" id="GO:0005886">
    <property type="term" value="C:plasma membrane"/>
    <property type="evidence" value="ECO:0007669"/>
    <property type="project" value="TreeGrafter"/>
</dbReference>
<reference evidence="3 4" key="1">
    <citation type="submission" date="2016-07" db="EMBL/GenBank/DDBJ databases">
        <title>High microdiversification within the ubiquitous acI lineage of Actinobacteria.</title>
        <authorList>
            <person name="Neuenschwander S.M."/>
            <person name="Salcher M."/>
            <person name="Ghai R."/>
            <person name="Pernthaler J."/>
        </authorList>
    </citation>
    <scope>NUCLEOTIDE SEQUENCE [LARGE SCALE GENOMIC DNA]</scope>
    <source>
        <strain evidence="3">MMS-21-148</strain>
    </source>
</reference>
<evidence type="ECO:0000313" key="3">
    <source>
        <dbReference type="EMBL" id="ASY10027.1"/>
    </source>
</evidence>